<dbReference type="Pfam" id="PF00132">
    <property type="entry name" value="Hexapep"/>
    <property type="match status" value="1"/>
</dbReference>
<protein>
    <recommendedName>
        <fullName evidence="4">Acetyltransferase</fullName>
        <ecNumber evidence="4">2.3.1.-</ecNumber>
    </recommendedName>
</protein>
<evidence type="ECO:0000313" key="6">
    <source>
        <dbReference type="Proteomes" id="UP000285523"/>
    </source>
</evidence>
<evidence type="ECO:0000256" key="3">
    <source>
        <dbReference type="ARBA" id="ARBA00023315"/>
    </source>
</evidence>
<dbReference type="PROSITE" id="PS00101">
    <property type="entry name" value="HEXAPEP_TRANSFERASES"/>
    <property type="match status" value="1"/>
</dbReference>
<evidence type="ECO:0000256" key="1">
    <source>
        <dbReference type="ARBA" id="ARBA00022679"/>
    </source>
</evidence>
<gene>
    <name evidence="5" type="ORF">D4Q52_26100</name>
</gene>
<dbReference type="PANTHER" id="PTHR43017:SF1">
    <property type="entry name" value="ACETYLTRANSFERASE YJL218W-RELATED"/>
    <property type="match status" value="1"/>
</dbReference>
<dbReference type="InterPro" id="IPR039369">
    <property type="entry name" value="LacA-like"/>
</dbReference>
<dbReference type="GO" id="GO:0008870">
    <property type="term" value="F:galactoside O-acetyltransferase activity"/>
    <property type="evidence" value="ECO:0007669"/>
    <property type="project" value="TreeGrafter"/>
</dbReference>
<keyword evidence="3 4" id="KW-0012">Acyltransferase</keyword>
<feature type="non-terminal residue" evidence="5">
    <location>
        <position position="1"/>
    </location>
</feature>
<evidence type="ECO:0000256" key="2">
    <source>
        <dbReference type="ARBA" id="ARBA00022737"/>
    </source>
</evidence>
<dbReference type="InterPro" id="IPR011004">
    <property type="entry name" value="Trimer_LpxA-like_sf"/>
</dbReference>
<keyword evidence="1 4" id="KW-0808">Transferase</keyword>
<dbReference type="AlphaFoldDB" id="A0A418UWV7"/>
<comment type="caution">
    <text evidence="5">The sequence shown here is derived from an EMBL/GenBank/DDBJ whole genome shotgun (WGS) entry which is preliminary data.</text>
</comment>
<dbReference type="InterPro" id="IPR018357">
    <property type="entry name" value="Hexapep_transf_CS"/>
</dbReference>
<reference evidence="5 6" key="1">
    <citation type="submission" date="2018-09" db="EMBL/GenBank/DDBJ databases">
        <title>Draft genome sequence of Rhodopseudomonas palustris 2.1.18.</title>
        <authorList>
            <person name="Robertson S.L."/>
            <person name="Meyer T.E."/>
            <person name="Kyndt J.A."/>
        </authorList>
    </citation>
    <scope>NUCLEOTIDE SEQUENCE [LARGE SCALE GENOMIC DNA]</scope>
    <source>
        <strain evidence="5 6">2.1.18</strain>
    </source>
</reference>
<proteinExistence type="inferred from homology"/>
<dbReference type="SUPFAM" id="SSF51161">
    <property type="entry name" value="Trimeric LpxA-like enzymes"/>
    <property type="match status" value="1"/>
</dbReference>
<organism evidence="5 6">
    <name type="scientific">Rhodopseudomonas palustris</name>
    <dbReference type="NCBI Taxonomy" id="1076"/>
    <lineage>
        <taxon>Bacteria</taxon>
        <taxon>Pseudomonadati</taxon>
        <taxon>Pseudomonadota</taxon>
        <taxon>Alphaproteobacteria</taxon>
        <taxon>Hyphomicrobiales</taxon>
        <taxon>Nitrobacteraceae</taxon>
        <taxon>Rhodopseudomonas</taxon>
    </lineage>
</organism>
<keyword evidence="2" id="KW-0677">Repeat</keyword>
<evidence type="ECO:0000256" key="4">
    <source>
        <dbReference type="RuleBase" id="RU367021"/>
    </source>
</evidence>
<comment type="similarity">
    <text evidence="4">Belongs to the transferase hexapeptide repeat family.</text>
</comment>
<dbReference type="EC" id="2.3.1.-" evidence="4"/>
<evidence type="ECO:0000313" key="5">
    <source>
        <dbReference type="EMBL" id="RJF63027.1"/>
    </source>
</evidence>
<dbReference type="Gene3D" id="2.160.10.10">
    <property type="entry name" value="Hexapeptide repeat proteins"/>
    <property type="match status" value="1"/>
</dbReference>
<name>A0A418UWV7_RHOPL</name>
<dbReference type="EMBL" id="QYYD01000088">
    <property type="protein sequence ID" value="RJF63027.1"/>
    <property type="molecule type" value="Genomic_DNA"/>
</dbReference>
<sequence length="83" mass="8698">SNHALDAWERSQGACYAKPIKIGDNVWLGAGVHVNQGVTIGDNSVIGSGSVVTKDIPANVVAAGVPCRVIRPITDQDKSNYQP</sequence>
<accession>A0A418UWV7</accession>
<dbReference type="PANTHER" id="PTHR43017">
    <property type="entry name" value="GALACTOSIDE O-ACETYLTRANSFERASE"/>
    <property type="match status" value="1"/>
</dbReference>
<dbReference type="InterPro" id="IPR001451">
    <property type="entry name" value="Hexapep"/>
</dbReference>
<dbReference type="Proteomes" id="UP000285523">
    <property type="component" value="Unassembled WGS sequence"/>
</dbReference>
<dbReference type="RefSeq" id="WP_283805692.1">
    <property type="nucleotide sequence ID" value="NZ_QYYD01000088.1"/>
</dbReference>